<gene>
    <name evidence="2" type="ORF">PHMEG_00012392</name>
</gene>
<evidence type="ECO:0000313" key="2">
    <source>
        <dbReference type="EMBL" id="OWZ14170.1"/>
    </source>
</evidence>
<dbReference type="STRING" id="4795.A0A225WBF7"/>
<proteinExistence type="predicted"/>
<comment type="caution">
    <text evidence="2">The sequence shown here is derived from an EMBL/GenBank/DDBJ whole genome shotgun (WGS) entry which is preliminary data.</text>
</comment>
<dbReference type="EMBL" id="NBNE01001399">
    <property type="protein sequence ID" value="OWZ14170.1"/>
    <property type="molecule type" value="Genomic_DNA"/>
</dbReference>
<keyword evidence="3" id="KW-1185">Reference proteome</keyword>
<feature type="transmembrane region" description="Helical" evidence="1">
    <location>
        <begin position="201"/>
        <end position="226"/>
    </location>
</feature>
<feature type="transmembrane region" description="Helical" evidence="1">
    <location>
        <begin position="530"/>
        <end position="549"/>
    </location>
</feature>
<accession>A0A225WBF7</accession>
<evidence type="ECO:0000256" key="1">
    <source>
        <dbReference type="SAM" id="Phobius"/>
    </source>
</evidence>
<dbReference type="OrthoDB" id="78535at2759"/>
<feature type="transmembrane region" description="Helical" evidence="1">
    <location>
        <begin position="489"/>
        <end position="510"/>
    </location>
</feature>
<keyword evidence="1 2" id="KW-0812">Transmembrane</keyword>
<feature type="transmembrane region" description="Helical" evidence="1">
    <location>
        <begin position="246"/>
        <end position="270"/>
    </location>
</feature>
<reference evidence="3" key="1">
    <citation type="submission" date="2017-03" db="EMBL/GenBank/DDBJ databases">
        <title>Phytopthora megakarya and P. palmivora, two closely related causual agents of cacao black pod achieved similar genome size and gene model numbers by different mechanisms.</title>
        <authorList>
            <person name="Ali S."/>
            <person name="Shao J."/>
            <person name="Larry D.J."/>
            <person name="Kronmiller B."/>
            <person name="Shen D."/>
            <person name="Strem M.D."/>
            <person name="Melnick R.L."/>
            <person name="Guiltinan M.J."/>
            <person name="Tyler B.M."/>
            <person name="Meinhardt L.W."/>
            <person name="Bailey B.A."/>
        </authorList>
    </citation>
    <scope>NUCLEOTIDE SEQUENCE [LARGE SCALE GENOMIC DNA]</scope>
    <source>
        <strain evidence="3">zdho120</strain>
    </source>
</reference>
<dbReference type="AlphaFoldDB" id="A0A225WBF7"/>
<sequence>MTITGAAPAHYDQNFACCGGCSSSKRADAYNGKLATGSLVFIWDIKLKTNPHPVCTLTFPYDPALNEQVGDRRVRSGQRIGTSYPIDNDYDYLCCEQRGECRASNEDASGKCQCVNRWGFTGDHCQFSVYDVAEDTNDEIFPNATNLSSIDHLLPDLRGYLLSFDYDIAISSASTSDLSSSFLNVLEIGSYRQFGWSAMTYFILAAMFFLFVFIGHVMWTHCCFNWGCRRRNPLAKPKIYSRLQKIVWGTLMMLFFFVSSAAVLVTLLIMHNDIKPLAEAVFVVLNKTLPSNMTTFETNFLSPIDELLLNGYQDSTGDALVLASIQEHSHIDLADHAFLDNQSYAEDVVGKSVFELLDPLTKYNVLYPTINNDSIDCEYMNITQPSVTSRMTIGAGTGCFRCKTCVTMVDLVSEAKVSWRMNIFEVQIDMLGAKRDLKDFSLTNDTLTPSIQSFLDRMHLICKNFRVVTERLAAAYDIIAGEVRKFSLFGLYGLCGLCELAIFLGASNFAQGIRTGKRKVGRATCFVSEIAFLIAIILTGALYTMSVMVQDGIIVLQRLDANTQVFLASAQDAGDVHRLLFDQNFVEATEMEKTLEFSDSLRVPPYPTPATDNPSRFNFTELYDMPDLFALEKLTAESDKALLELFAWNEAFVTDHYAKLKQLALVNSPYNQTLHQTLLNSTILQLMDPDNDTALVTEDDLVEIQNVFNERWRGVSDGGVELNKQIQQQWLFVAQLYYQKQKLEMYVAAVSSIISKIHPLLDELILKTKAMENAEFRLKAPIEFVTDSIRTSKIADCNYNGNCAWFRSAINELFALFQQIVLKAEKAAISCAVSVAALLLATLCTNAFTSRMRRNVIKVYIAD</sequence>
<feature type="transmembrane region" description="Helical" evidence="1">
    <location>
        <begin position="827"/>
        <end position="848"/>
    </location>
</feature>
<keyword evidence="1" id="KW-1133">Transmembrane helix</keyword>
<keyword evidence="1" id="KW-0472">Membrane</keyword>
<dbReference type="Proteomes" id="UP000198211">
    <property type="component" value="Unassembled WGS sequence"/>
</dbReference>
<name>A0A225WBF7_9STRA</name>
<protein>
    <submittedName>
        <fullName evidence="2">Transmembrane protein</fullName>
    </submittedName>
</protein>
<evidence type="ECO:0000313" key="3">
    <source>
        <dbReference type="Proteomes" id="UP000198211"/>
    </source>
</evidence>
<organism evidence="2 3">
    <name type="scientific">Phytophthora megakarya</name>
    <dbReference type="NCBI Taxonomy" id="4795"/>
    <lineage>
        <taxon>Eukaryota</taxon>
        <taxon>Sar</taxon>
        <taxon>Stramenopiles</taxon>
        <taxon>Oomycota</taxon>
        <taxon>Peronosporomycetes</taxon>
        <taxon>Peronosporales</taxon>
        <taxon>Peronosporaceae</taxon>
        <taxon>Phytophthora</taxon>
    </lineage>
</organism>